<proteinExistence type="predicted"/>
<dbReference type="GO" id="GO:0016787">
    <property type="term" value="F:hydrolase activity"/>
    <property type="evidence" value="ECO:0007669"/>
    <property type="project" value="UniProtKB-KW"/>
</dbReference>
<evidence type="ECO:0000313" key="2">
    <source>
        <dbReference type="Proteomes" id="UP001467669"/>
    </source>
</evidence>
<sequence>MLIAHSLGCPTVALWAAHANAEALRRVWRIGEA</sequence>
<comment type="caution">
    <text evidence="1">The sequence shown here is derived from an EMBL/GenBank/DDBJ whole genome shotgun (WGS) entry which is preliminary data.</text>
</comment>
<protein>
    <submittedName>
        <fullName evidence="1">Alpha/beta hydrolase</fullName>
    </submittedName>
</protein>
<dbReference type="Proteomes" id="UP001467669">
    <property type="component" value="Unassembled WGS sequence"/>
</dbReference>
<keyword evidence="1" id="KW-0378">Hydrolase</keyword>
<dbReference type="InterPro" id="IPR010662">
    <property type="entry name" value="RBBP9/YdeN"/>
</dbReference>
<dbReference type="Pfam" id="PF06821">
    <property type="entry name" value="Ser_hydrolase"/>
    <property type="match status" value="1"/>
</dbReference>
<name>A0ABU9MB81_STUCH</name>
<organism evidence="1 2">
    <name type="scientific">Stutzerimonas chloritidismutans</name>
    <name type="common">Pseudomonas chloritidismutans</name>
    <dbReference type="NCBI Taxonomy" id="203192"/>
    <lineage>
        <taxon>Bacteria</taxon>
        <taxon>Pseudomonadati</taxon>
        <taxon>Pseudomonadota</taxon>
        <taxon>Gammaproteobacteria</taxon>
        <taxon>Pseudomonadales</taxon>
        <taxon>Pseudomonadaceae</taxon>
        <taxon>Stutzerimonas</taxon>
    </lineage>
</organism>
<evidence type="ECO:0000313" key="1">
    <source>
        <dbReference type="EMBL" id="MEL7560668.1"/>
    </source>
</evidence>
<dbReference type="EMBL" id="JBCFXD010000012">
    <property type="protein sequence ID" value="MEL7560668.1"/>
    <property type="molecule type" value="Genomic_DNA"/>
</dbReference>
<accession>A0ABU9MB81</accession>
<reference evidence="1 2" key="1">
    <citation type="submission" date="2024-04" db="EMBL/GenBank/DDBJ databases">
        <title>Draft Genome Sequence of Isolates Cultured from Underwater Hawaii Seamounts in the North Pacific Ocean.</title>
        <authorList>
            <person name="Sharma I."/>
            <person name="Darden B."/>
            <person name="Creggett J."/>
            <person name="Taylor S."/>
            <person name="Grant M.P."/>
            <person name="Scott J."/>
            <person name="Attles S."/>
            <person name="Walker S."/>
            <person name="Johnson G."/>
            <person name="St. Cloud C."/>
        </authorList>
    </citation>
    <scope>NUCLEOTIDE SEQUENCE [LARGE SCALE GENOMIC DNA]</scope>
    <source>
        <strain evidence="1 2">03GJ23</strain>
    </source>
</reference>
<keyword evidence="2" id="KW-1185">Reference proteome</keyword>
<gene>
    <name evidence="1" type="ORF">AAGW23_17625</name>
</gene>